<comment type="caution">
    <text evidence="1">The sequence shown here is derived from an EMBL/GenBank/DDBJ whole genome shotgun (WGS) entry which is preliminary data.</text>
</comment>
<dbReference type="RefSeq" id="WP_128218505.1">
    <property type="nucleotide sequence ID" value="NZ_RBZY01000049.1"/>
</dbReference>
<dbReference type="Proteomes" id="UP000285970">
    <property type="component" value="Unassembled WGS sequence"/>
</dbReference>
<reference evidence="1 2" key="1">
    <citation type="journal article" date="2018" name="Front. Microbiol.">
        <title>Novel Insights Into Bacterial Dimethylsulfoniopropionate Catabolism in the East China Sea.</title>
        <authorList>
            <person name="Liu J."/>
            <person name="Liu J."/>
            <person name="Zhang S.H."/>
            <person name="Liang J."/>
            <person name="Lin H."/>
            <person name="Song D."/>
            <person name="Yang G.P."/>
            <person name="Todd J.D."/>
            <person name="Zhang X.H."/>
        </authorList>
    </citation>
    <scope>NUCLEOTIDE SEQUENCE [LARGE SCALE GENOMIC DNA]</scope>
    <source>
        <strain evidence="1 2">ZYFD042</strain>
    </source>
</reference>
<accession>A0A3S4LW26</accession>
<organism evidence="1 2">
    <name type="scientific">Microbacterium enclense</name>
    <dbReference type="NCBI Taxonomy" id="993073"/>
    <lineage>
        <taxon>Bacteria</taxon>
        <taxon>Bacillati</taxon>
        <taxon>Actinomycetota</taxon>
        <taxon>Actinomycetes</taxon>
        <taxon>Micrococcales</taxon>
        <taxon>Microbacteriaceae</taxon>
        <taxon>Microbacterium</taxon>
    </lineage>
</organism>
<proteinExistence type="predicted"/>
<dbReference type="EMBL" id="RBZY01000049">
    <property type="protein sequence ID" value="RWR16791.1"/>
    <property type="molecule type" value="Genomic_DNA"/>
</dbReference>
<gene>
    <name evidence="1" type="ORF">D8Y23_12785</name>
</gene>
<dbReference type="AlphaFoldDB" id="A0A3S4LW26"/>
<evidence type="ECO:0000313" key="1">
    <source>
        <dbReference type="EMBL" id="RWR16791.1"/>
    </source>
</evidence>
<name>A0A3S4LW26_9MICO</name>
<sequence length="109" mass="12390">MADKEAPRCAYRWCQNEHTDPDDRDRHFEDFAVNHIVSGRLTLVDGDERSRDMTAHIDPAAVTNPIDADTIVELRDGLTSLVRFYNSLSAGRGLVFMPTLRRNVGWSDE</sequence>
<protein>
    <submittedName>
        <fullName evidence="1">Uncharacterized protein</fullName>
    </submittedName>
</protein>
<evidence type="ECO:0000313" key="2">
    <source>
        <dbReference type="Proteomes" id="UP000285970"/>
    </source>
</evidence>